<evidence type="ECO:0000256" key="3">
    <source>
        <dbReference type="ARBA" id="ARBA00022670"/>
    </source>
</evidence>
<evidence type="ECO:0000259" key="16">
    <source>
        <dbReference type="PROSITE" id="PS50287"/>
    </source>
</evidence>
<feature type="compositionally biased region" description="Basic and acidic residues" evidence="12">
    <location>
        <begin position="2904"/>
        <end position="2919"/>
    </location>
</feature>
<dbReference type="InterPro" id="IPR023827">
    <property type="entry name" value="Peptidase_S8_Asp-AS"/>
</dbReference>
<feature type="compositionally biased region" description="Gly residues" evidence="12">
    <location>
        <begin position="2130"/>
        <end position="2148"/>
    </location>
</feature>
<evidence type="ECO:0000256" key="7">
    <source>
        <dbReference type="ARBA" id="ARBA00023157"/>
    </source>
</evidence>
<dbReference type="PANTHER" id="PTHR43399">
    <property type="entry name" value="SUBTILISIN-RELATED"/>
    <property type="match status" value="1"/>
</dbReference>
<dbReference type="Gene3D" id="2.60.120.200">
    <property type="match status" value="2"/>
</dbReference>
<feature type="domain" description="EGF-like" evidence="14">
    <location>
        <begin position="2297"/>
        <end position="2337"/>
    </location>
</feature>
<feature type="compositionally biased region" description="Polar residues" evidence="12">
    <location>
        <begin position="3126"/>
        <end position="3136"/>
    </location>
</feature>
<feature type="active site" description="Charge relay system" evidence="11">
    <location>
        <position position="279"/>
    </location>
</feature>
<proteinExistence type="inferred from homology"/>
<keyword evidence="13" id="KW-0732">Signal</keyword>
<feature type="region of interest" description="Disordered" evidence="12">
    <location>
        <begin position="3331"/>
        <end position="3389"/>
    </location>
</feature>
<comment type="similarity">
    <text evidence="1">Belongs to the nephronectin family.</text>
</comment>
<feature type="region of interest" description="Disordered" evidence="12">
    <location>
        <begin position="770"/>
        <end position="789"/>
    </location>
</feature>
<evidence type="ECO:0000313" key="17">
    <source>
        <dbReference type="EMBL" id="CEM24622.1"/>
    </source>
</evidence>
<dbReference type="GO" id="GO:0016020">
    <property type="term" value="C:membrane"/>
    <property type="evidence" value="ECO:0007669"/>
    <property type="project" value="InterPro"/>
</dbReference>
<feature type="active site" description="Charge relay system" evidence="11">
    <location>
        <position position="224"/>
    </location>
</feature>
<feature type="region of interest" description="Disordered" evidence="12">
    <location>
        <begin position="2805"/>
        <end position="2844"/>
    </location>
</feature>
<dbReference type="InterPro" id="IPR036772">
    <property type="entry name" value="SRCR-like_dom_sf"/>
</dbReference>
<feature type="compositionally biased region" description="Low complexity" evidence="12">
    <location>
        <begin position="113"/>
        <end position="122"/>
    </location>
</feature>
<dbReference type="InterPro" id="IPR015500">
    <property type="entry name" value="Peptidase_S8_subtilisin-rel"/>
</dbReference>
<dbReference type="InterPro" id="IPR001881">
    <property type="entry name" value="EGF-like_Ca-bd_dom"/>
</dbReference>
<evidence type="ECO:0000259" key="14">
    <source>
        <dbReference type="PROSITE" id="PS50026"/>
    </source>
</evidence>
<dbReference type="EMBL" id="CDMZ01000959">
    <property type="protein sequence ID" value="CEM24622.1"/>
    <property type="molecule type" value="Genomic_DNA"/>
</dbReference>
<evidence type="ECO:0000256" key="9">
    <source>
        <dbReference type="ARBA" id="ARBA00023619"/>
    </source>
</evidence>
<dbReference type="InterPro" id="IPR051048">
    <property type="entry name" value="Peptidase_S8/S53_subtilisin"/>
</dbReference>
<feature type="compositionally biased region" description="Gly residues" evidence="12">
    <location>
        <begin position="1904"/>
        <end position="1917"/>
    </location>
</feature>
<feature type="region of interest" description="Disordered" evidence="12">
    <location>
        <begin position="2111"/>
        <end position="2159"/>
    </location>
</feature>
<dbReference type="SUPFAM" id="SSF56487">
    <property type="entry name" value="SRCR-like"/>
    <property type="match status" value="2"/>
</dbReference>
<dbReference type="SMART" id="SM00179">
    <property type="entry name" value="EGF_CA"/>
    <property type="match status" value="1"/>
</dbReference>
<feature type="region of interest" description="Disordered" evidence="12">
    <location>
        <begin position="1284"/>
        <end position="1309"/>
    </location>
</feature>
<dbReference type="InterPro" id="IPR036852">
    <property type="entry name" value="Peptidase_S8/S53_dom_sf"/>
</dbReference>
<feature type="region of interest" description="Disordered" evidence="12">
    <location>
        <begin position="3110"/>
        <end position="3163"/>
    </location>
</feature>
<feature type="compositionally biased region" description="Basic and acidic residues" evidence="12">
    <location>
        <begin position="3442"/>
        <end position="3458"/>
    </location>
</feature>
<dbReference type="PROSITE" id="PS51892">
    <property type="entry name" value="SUBTILASE"/>
    <property type="match status" value="1"/>
</dbReference>
<feature type="region of interest" description="Disordered" evidence="12">
    <location>
        <begin position="3026"/>
        <end position="3072"/>
    </location>
</feature>
<dbReference type="InterPro" id="IPR022398">
    <property type="entry name" value="Peptidase_S8_His-AS"/>
</dbReference>
<feature type="region of interest" description="Disordered" evidence="12">
    <location>
        <begin position="3410"/>
        <end position="3470"/>
    </location>
</feature>
<feature type="region of interest" description="Disordered" evidence="12">
    <location>
        <begin position="1765"/>
        <end position="1792"/>
    </location>
</feature>
<dbReference type="InterPro" id="IPR000742">
    <property type="entry name" value="EGF"/>
</dbReference>
<evidence type="ECO:0000256" key="1">
    <source>
        <dbReference type="ARBA" id="ARBA00009738"/>
    </source>
</evidence>
<evidence type="ECO:0000256" key="11">
    <source>
        <dbReference type="PROSITE-ProRule" id="PRU01240"/>
    </source>
</evidence>
<evidence type="ECO:0000256" key="5">
    <source>
        <dbReference type="ARBA" id="ARBA00022825"/>
    </source>
</evidence>
<dbReference type="InterPro" id="IPR000998">
    <property type="entry name" value="MAM_dom"/>
</dbReference>
<feature type="compositionally biased region" description="Basic and acidic residues" evidence="12">
    <location>
        <begin position="2235"/>
        <end position="2246"/>
    </location>
</feature>
<dbReference type="PROSITE" id="PS00136">
    <property type="entry name" value="SUBTILASE_ASP"/>
    <property type="match status" value="1"/>
</dbReference>
<reference evidence="17" key="1">
    <citation type="submission" date="2014-11" db="EMBL/GenBank/DDBJ databases">
        <authorList>
            <person name="Otto D Thomas"/>
            <person name="Naeem Raeece"/>
        </authorList>
    </citation>
    <scope>NUCLEOTIDE SEQUENCE</scope>
</reference>
<evidence type="ECO:0000256" key="2">
    <source>
        <dbReference type="ARBA" id="ARBA00011073"/>
    </source>
</evidence>
<gene>
    <name evidence="17" type="ORF">Cvel_4287</name>
</gene>
<dbReference type="PRINTS" id="PR00723">
    <property type="entry name" value="SUBTILISIN"/>
</dbReference>
<feature type="region of interest" description="Disordered" evidence="12">
    <location>
        <begin position="103"/>
        <end position="186"/>
    </location>
</feature>
<dbReference type="PROSITE" id="PS50026">
    <property type="entry name" value="EGF_3"/>
    <property type="match status" value="1"/>
</dbReference>
<dbReference type="Gene3D" id="2.10.25.10">
    <property type="entry name" value="Laminin"/>
    <property type="match status" value="1"/>
</dbReference>
<feature type="compositionally biased region" description="Low complexity" evidence="12">
    <location>
        <begin position="3410"/>
        <end position="3424"/>
    </location>
</feature>
<dbReference type="SMART" id="SM00202">
    <property type="entry name" value="SR"/>
    <property type="match status" value="2"/>
</dbReference>
<dbReference type="PROSITE" id="PS50060">
    <property type="entry name" value="MAM_2"/>
    <property type="match status" value="2"/>
</dbReference>
<dbReference type="InterPro" id="IPR018097">
    <property type="entry name" value="EGF_Ca-bd_CS"/>
</dbReference>
<dbReference type="PROSITE" id="PS00010">
    <property type="entry name" value="ASX_HYDROXYL"/>
    <property type="match status" value="1"/>
</dbReference>
<dbReference type="SUPFAM" id="SSF57196">
    <property type="entry name" value="EGF/Laminin"/>
    <property type="match status" value="1"/>
</dbReference>
<protein>
    <recommendedName>
        <fullName evidence="9">subtilisin</fullName>
        <ecNumber evidence="9">3.4.21.62</ecNumber>
    </recommendedName>
</protein>
<feature type="domain" description="MAM" evidence="15">
    <location>
        <begin position="1866"/>
        <end position="1999"/>
    </location>
</feature>
<keyword evidence="3 11" id="KW-0645">Protease</keyword>
<feature type="active site" description="Charge relay system" evidence="11">
    <location>
        <position position="450"/>
    </location>
</feature>
<evidence type="ECO:0000259" key="15">
    <source>
        <dbReference type="PROSITE" id="PS50060"/>
    </source>
</evidence>
<dbReference type="InterPro" id="IPR001190">
    <property type="entry name" value="SRCR"/>
</dbReference>
<dbReference type="VEuPathDB" id="CryptoDB:Cvel_4287"/>
<keyword evidence="5 11" id="KW-0720">Serine protease</keyword>
<keyword evidence="7" id="KW-1015">Disulfide bond</keyword>
<feature type="region of interest" description="Disordered" evidence="12">
    <location>
        <begin position="1897"/>
        <end position="1917"/>
    </location>
</feature>
<comment type="catalytic activity">
    <reaction evidence="8">
        <text>Hydrolysis of proteins with broad specificity for peptide bonds, and a preference for a large uncharged residue in P1. Hydrolyzes peptide amides.</text>
        <dbReference type="EC" id="3.4.21.62"/>
    </reaction>
</comment>
<feature type="region of interest" description="Disordered" evidence="12">
    <location>
        <begin position="2556"/>
        <end position="2598"/>
    </location>
</feature>
<feature type="region of interest" description="Disordered" evidence="12">
    <location>
        <begin position="2230"/>
        <end position="2288"/>
    </location>
</feature>
<dbReference type="Pfam" id="PF00082">
    <property type="entry name" value="Peptidase_S8"/>
    <property type="match status" value="1"/>
</dbReference>
<feature type="region of interest" description="Disordered" evidence="12">
    <location>
        <begin position="1678"/>
        <end position="1700"/>
    </location>
</feature>
<feature type="region of interest" description="Disordered" evidence="12">
    <location>
        <begin position="2441"/>
        <end position="2477"/>
    </location>
</feature>
<feature type="compositionally biased region" description="Low complexity" evidence="12">
    <location>
        <begin position="3337"/>
        <end position="3353"/>
    </location>
</feature>
<feature type="signal peptide" evidence="13">
    <location>
        <begin position="1"/>
        <end position="18"/>
    </location>
</feature>
<sequence length="3484" mass="372493">MLLLCVCVFALFSAPTRTTVADSSPLIDGSRLLFALREEFTEDEEERRSVLERITSETEGVQRIESLQILGIEIAHLDSHIEAEDVLHKLERVPEVEAVQLNYRHPPVEGSEETGSASSSPSGRRRLERGGRRLAEEEAPVSSARREGEGVSSSTSSSRHPWRSPLLRPEPQTEGEGGVGGQSEVLPNDSFLVDRGMWWVRAVDAPSAWRLHRGDKGILIAVIDSGVDVNHPDLRENIWRNEEEVVGDGIDNDGNGYVDDVYGYNFLDEIPDPSAQSVHGTHVAGLLGAKGNNSEGVVGVNWAPRLMALKVMDATGGRDDAYARAWEYAGRMGARVSTASFGWKSGPFFVRTVLHRILKSLGAIGHLVFASAGNDGTDNDAFEASGRLVSCSFPCGFQLPNVVCVQSSDPGGGLSGFSNVGKRSVEVAAPGFEVLSTFGFDWYSEMSGTSFAAPIAGGIAALVWSWLPELSWMQVRDAVLSSAVQSPRLTALSATGAVVNARRALEAGVRSLAAGCDRLHVQIAELGGIVDGHTEEVEEGGEHPPPVSLSGVWKGVLPARILLGTVEEGGVVSPCVWTLEGFSQGGGRAVLIASASLSAWLIVTEGERRFFLSAVNGDARLEGGSPPDFSSSVREVEGGSGQVASLLYQSGVSRRPPGGVWFECEGVGNFTLSDEMIRLGLSGSSDTFPSFSSFPSLSMPIPLFLSEKEAELLGERERALARQTRGARVVRKWNVQTACRGKGSCDFSSDTCGFSGLLPEYLGSLGDPRVTRQQQSLQQRSTSRFSSEADEEDEDVLVIGWKWRRRVNFAESMALTLPQFRRDNRRGGANGPGSVPAAIGPHRDRTFRTWGGFALLDLTPTLPLLPRGNQNQNPLRGLPLNGSPPTTRSHRITPMFSHPVMTTGVHCVKFFLDAKLFGFFRLFMVVREPLASLSDINNQQAEESTTNFNKSSSSAWREKRIPIFFEYSDFWEGLQFEISPEIPGWQLGFHMEVGAHNNTAQPDDARVVSRRRYVTRSFSPRQNEREVAFSVRDVFAAIDDIGIAPGRCEGGLPQFQPSGSSSAIREACTWLRVDGLRGEGSPLGLRHSGNFWVYVGSVNGKPLYASKYLLIYWDDRTHKWTLGYWRSSGHEFMAAIEHCMGRADCDLEATRRARAGRGGERGGQAPAFLLDRAVVIARAVATSEEESMLPPYQSEWEMDGDGFGGLEGDEREKVMREMETDGVLMWGDTADSLPFVQIACESDNRLVTPSFIREPSVRCDFEYGGCGWNFAAYNWTNTSAVTGVSDESTPVISPPLQQEERERDAGCEGPKGPAMGWSLEMAGARLNSFADQIVSDHSPSQSSVLYAFVDTSFWLPKGAVARMESPAQSLPVQQQRSRDGREMETAKLCVEWYYRIFGRTVGDLRVMVVEDKKPLPHFEDVLINPGRCPELAPGPDGLVKALWLFSEEDGESSTDWKVGRLSVEFVREKLREGGEGAETSKLNLTAGIGESGMRRNATFSSSTSSSFSVPLSSSSFGFKLAFEAVCSGDIDGSVAVDDINFYEGSCPEPSCGFDGSLCSLSNDREVVTQRGSTWELGPQQSRLELLGLPSSGHVAGLSSIFSSSLFGTTRTAASGGRQQDLSAFLRRGRSIGGTLRSGLVVAPGAHSLVESILDREQVLFNPGPLPSPSPRVRARLGGGLGAGGGGHRRLQEQVEKGGKRVRRPVRRKLLESLLYAHQFVVRPHDTVASSADFTAQLSPLPANGYMWTLLDSPLERSTIFSKDIAPPSLRERRQREKNLRQQMKAAERDYPQAVSTMKGDLSSSSSSWFAHLGFESRVLSSSSPPSSSSFSHFSSFGFETASFDMGAGSLSTQASLQGGGGGLSLPSVAETPYCLSFWYMPSLKFLGDLSEVMRNSRTTTETEGAGGTGGGVQRGGGPGGDVHVHLRAILNEGGKRRLLWRSSGLETGDAWELAQVKFAASQHFNVSLTAEASLGLEKGSEVATVAVDKFSIREGRCDRCRFLSLWGLPAPLLLLNGVWTARGTASGGFPIFRRTFVFLPPEEKEEEATRGNTSSSSSSARIPESTLYVYHSHPEGAWVIDDNLNVTDGAFLSVRSASAFPPSGYWAFHPRELQRGPEGRVEYDPPDSRFGGGEPEGGTGGQSGGMGGDDALNRQGTGGGGVSLDVFAELWCSDSNPCRVNGEEEEKEAGTDGGPRAEDVTRIPASEWLTALDVQSRTRRPICLGIPSASFASSSREEGEEKEEVRSQTSIEDETVDGGRVLRCPPGYEKAAGPTASSGPEGAGGDEEEEGGLICVDIDECLTGVCGQSARCVNLPGAFECDCPAGTVHRVNGRSCVPIPQEAGVRLYLQRENENGGEDEGGAGGGDAAGGGMGGKSFGGVLQLYHTRAGGWLDVCAEGVDLAAADVACRQAGFVTAAEIIVAGRDEVEARVRERLQARGLMPSNAASEDPEEGQASGGMMGREQSHASSVHHAGVSGRGFGVQAPSAILRKGICVGTERSLSECTRRHTGDIAPRSLSLLVRVAECPAERVSGVICRPLTESDFSEFFYTLDVITGGGEGEGEGEGEAENPPGSPSGPPEEGGEGTGESNSTAAPPPMELLPMERVAELLVVMDPFTVLTDSAVALRSTLLDLASFQYVGSMYRFRPGSLCAALEGRRVFVHPAARYRRALWRRFTDEDRSGVKSFVEGGGVVVAAEDSFTMYNNVFGGRVSLPSSAISRDVIFCRQFERAAEAEDKLPPGLFSRLPQRLDKAGNVVVVERESLPSHGVPLYVCGGAVAVFAIPEGRGWAVGVGWGFVTIPEEEGPRTFSPSPEPSAASSANGTAGGGGGRGEGEEVGGSVSADPWTSLFGSLVFSLTAPSSPSPSPTASTNSTVVGEGAGEGGTPVSPSVSPGKVGQGDGDTPEKSRGDEEKGEDGQIAEKAKDWCFDGELTGDEVGVDCGGSCAPCVCELGRVLPSWASFFLGETGTARLVEEEARGDAFRQIASAVFVQRRGVGGEVVGAGSVPESLASILGLSLSVRGSADVGRGEEEEGKEEQVSSLTYTNASSHSEEVSMQHSVGGGGNSSFFSSPSPPVLLRDRLPVLHEGDLVIYDPDLFCQAELKAQQRVSVPSQVTAVGEERPPYSSNETTTANRSRTREEGVSESSPTRCEDPLPPPSRLELWPPEAAVRRCLPWGGFSSYTPACLDQPAEGELRFDLGTSPLGGRVRLFRGGAWGTVCSEAMGWAEGAVACGSRGLGAPVHVDALSRERQGLERFSFSLSFSGQTTVVAVEPSSSPSASLNGSGVPLFVETMGREQTGDSEGEGEVPLIPIWARPDCVGDERNFEECATREWRSSSTSSSSTASAPASVSQEEEGRGGGTSSSSCDAKREWKGKEESGRTNKAEWLTQESGSLCLYPLESGAVYCAAPVSSSPSSSSAAPARSPPSPSLPFPSDAPRGAAEREEKEKERHQRKTDLPPPPYGVAEIPDWPSLLAAALPPIR</sequence>
<feature type="region of interest" description="Disordered" evidence="12">
    <location>
        <begin position="2179"/>
        <end position="2199"/>
    </location>
</feature>
<evidence type="ECO:0000256" key="6">
    <source>
        <dbReference type="ARBA" id="ARBA00023145"/>
    </source>
</evidence>
<feature type="compositionally biased region" description="Basic and acidic residues" evidence="12">
    <location>
        <begin position="1689"/>
        <end position="1698"/>
    </location>
</feature>
<dbReference type="GO" id="GO:0005509">
    <property type="term" value="F:calcium ion binding"/>
    <property type="evidence" value="ECO:0007669"/>
    <property type="project" value="InterPro"/>
</dbReference>
<dbReference type="PROSITE" id="PS00137">
    <property type="entry name" value="SUBTILASE_HIS"/>
    <property type="match status" value="1"/>
</dbReference>
<keyword evidence="4 11" id="KW-0378">Hydrolase</keyword>
<keyword evidence="6" id="KW-0865">Zymogen</keyword>
<feature type="compositionally biased region" description="Polar residues" evidence="12">
    <location>
        <begin position="3040"/>
        <end position="3050"/>
    </location>
</feature>
<dbReference type="CDD" id="cd07473">
    <property type="entry name" value="Peptidases_S8_Subtilisin_like"/>
    <property type="match status" value="1"/>
</dbReference>
<dbReference type="CDD" id="cd00054">
    <property type="entry name" value="EGF_CA"/>
    <property type="match status" value="1"/>
</dbReference>
<dbReference type="SUPFAM" id="SSF52743">
    <property type="entry name" value="Subtilisin-like"/>
    <property type="match status" value="1"/>
</dbReference>
<dbReference type="GO" id="GO:0004252">
    <property type="term" value="F:serine-type endopeptidase activity"/>
    <property type="evidence" value="ECO:0007669"/>
    <property type="project" value="UniProtKB-UniRule"/>
</dbReference>
<dbReference type="Gene3D" id="3.10.250.10">
    <property type="entry name" value="SRCR-like domain"/>
    <property type="match status" value="2"/>
</dbReference>
<dbReference type="Gene3D" id="3.40.50.200">
    <property type="entry name" value="Peptidase S8/S53 domain"/>
    <property type="match status" value="1"/>
</dbReference>
<evidence type="ECO:0000256" key="12">
    <source>
        <dbReference type="SAM" id="MobiDB-lite"/>
    </source>
</evidence>
<comment type="similarity">
    <text evidence="2 11">Belongs to the peptidase S8 family.</text>
</comment>
<dbReference type="InterPro" id="IPR034204">
    <property type="entry name" value="PfSUB1-like_cat_dom"/>
</dbReference>
<organism evidence="17">
    <name type="scientific">Chromera velia CCMP2878</name>
    <dbReference type="NCBI Taxonomy" id="1169474"/>
    <lineage>
        <taxon>Eukaryota</taxon>
        <taxon>Sar</taxon>
        <taxon>Alveolata</taxon>
        <taxon>Colpodellida</taxon>
        <taxon>Chromeraceae</taxon>
        <taxon>Chromera</taxon>
    </lineage>
</organism>
<dbReference type="InterPro" id="IPR000209">
    <property type="entry name" value="Peptidase_S8/S53_dom"/>
</dbReference>
<dbReference type="PANTHER" id="PTHR43399:SF4">
    <property type="entry name" value="CELL WALL-ASSOCIATED PROTEASE"/>
    <property type="match status" value="1"/>
</dbReference>
<evidence type="ECO:0000256" key="4">
    <source>
        <dbReference type="ARBA" id="ARBA00022801"/>
    </source>
</evidence>
<feature type="compositionally biased region" description="Basic and acidic residues" evidence="12">
    <location>
        <begin position="1769"/>
        <end position="1790"/>
    </location>
</feature>
<feature type="compositionally biased region" description="Low complexity" evidence="12">
    <location>
        <begin position="2467"/>
        <end position="2476"/>
    </location>
</feature>
<feature type="compositionally biased region" description="Low complexity" evidence="12">
    <location>
        <begin position="2859"/>
        <end position="2878"/>
    </location>
</feature>
<feature type="compositionally biased region" description="Low complexity" evidence="12">
    <location>
        <begin position="772"/>
        <end position="786"/>
    </location>
</feature>
<dbReference type="PROSITE" id="PS01187">
    <property type="entry name" value="EGF_CA"/>
    <property type="match status" value="1"/>
</dbReference>
<dbReference type="EC" id="3.4.21.62" evidence="9"/>
<accession>A0A0G4G7F7</accession>
<dbReference type="GO" id="GO:0006508">
    <property type="term" value="P:proteolysis"/>
    <property type="evidence" value="ECO:0007669"/>
    <property type="project" value="UniProtKB-KW"/>
</dbReference>
<evidence type="ECO:0000256" key="8">
    <source>
        <dbReference type="ARBA" id="ARBA00023529"/>
    </source>
</evidence>
<feature type="domain" description="SRCR" evidence="16">
    <location>
        <begin position="3196"/>
        <end position="3351"/>
    </location>
</feature>
<evidence type="ECO:0000256" key="10">
    <source>
        <dbReference type="PROSITE-ProRule" id="PRU00076"/>
    </source>
</evidence>
<comment type="caution">
    <text evidence="10">Lacks conserved residue(s) required for the propagation of feature annotation.</text>
</comment>
<feature type="domain" description="MAM" evidence="15">
    <location>
        <begin position="1257"/>
        <end position="1548"/>
    </location>
</feature>
<feature type="chain" id="PRO_5005189607" description="subtilisin" evidence="13">
    <location>
        <begin position="19"/>
        <end position="3484"/>
    </location>
</feature>
<dbReference type="PROSITE" id="PS50287">
    <property type="entry name" value="SRCR_2"/>
    <property type="match status" value="2"/>
</dbReference>
<dbReference type="InterPro" id="IPR000152">
    <property type="entry name" value="EGF-type_Asp/Asn_hydroxyl_site"/>
</dbReference>
<feature type="region of interest" description="Disordered" evidence="12">
    <location>
        <begin position="2859"/>
        <end position="2919"/>
    </location>
</feature>
<feature type="domain" description="SRCR" evidence="16">
    <location>
        <begin position="2366"/>
        <end position="2538"/>
    </location>
</feature>
<feature type="compositionally biased region" description="Basic and acidic residues" evidence="12">
    <location>
        <begin position="2111"/>
        <end position="2127"/>
    </location>
</feature>
<keyword evidence="10" id="KW-0245">EGF-like domain</keyword>
<feature type="compositionally biased region" description="Basic and acidic residues" evidence="12">
    <location>
        <begin position="3369"/>
        <end position="3385"/>
    </location>
</feature>
<evidence type="ECO:0000256" key="13">
    <source>
        <dbReference type="SAM" id="SignalP"/>
    </source>
</evidence>
<name>A0A0G4G7F7_9ALVE</name>